<name>A0A5D4RZN1_9BACI</name>
<feature type="transmembrane region" description="Helical" evidence="1">
    <location>
        <begin position="223"/>
        <end position="241"/>
    </location>
</feature>
<comment type="caution">
    <text evidence="2">The sequence shown here is derived from an EMBL/GenBank/DDBJ whole genome shotgun (WGS) entry which is preliminary data.</text>
</comment>
<proteinExistence type="predicted"/>
<keyword evidence="1" id="KW-0472">Membrane</keyword>
<evidence type="ECO:0000313" key="3">
    <source>
        <dbReference type="Proteomes" id="UP000322997"/>
    </source>
</evidence>
<dbReference type="RefSeq" id="WP_187442990.1">
    <property type="nucleotide sequence ID" value="NZ_JBNILK010000001.1"/>
</dbReference>
<keyword evidence="1" id="KW-1133">Transmembrane helix</keyword>
<feature type="transmembrane region" description="Helical" evidence="1">
    <location>
        <begin position="157"/>
        <end position="176"/>
    </location>
</feature>
<dbReference type="AlphaFoldDB" id="A0A5D4RZN1"/>
<reference evidence="2 3" key="1">
    <citation type="submission" date="2019-08" db="EMBL/GenBank/DDBJ databases">
        <title>Bacillus genomes from the desert of Cuatro Cienegas, Coahuila.</title>
        <authorList>
            <person name="Olmedo-Alvarez G."/>
        </authorList>
    </citation>
    <scope>NUCLEOTIDE SEQUENCE [LARGE SCALE GENOMIC DNA]</scope>
    <source>
        <strain evidence="2 3">CH108_3D</strain>
    </source>
</reference>
<feature type="transmembrane region" description="Helical" evidence="1">
    <location>
        <begin position="182"/>
        <end position="202"/>
    </location>
</feature>
<accession>A0A5D4RZN1</accession>
<dbReference type="InterPro" id="IPR046084">
    <property type="entry name" value="TrbL_4"/>
</dbReference>
<sequence length="324" mass="36646">MQNTSIFQQLGDAADAFMEIINWFKHFPEKIAEISIDMFKEAFELITFLMLQTPSVIFSGEYVKNVIPSFSLISVTIIILATIYESLMMMLGKKHTKGINILKRTPLAIGIAGITPFLFEKGFKMLNKLTIGITKVAGGVFDPEFLKGIANTGVVDALGLLAFDIALIIYTAPLIIQNARRWWDLFVLSCISPFALSCFIFDRHRHLFTSWINAVKRKATVQLIYATFISLLGVFLFSTRLIAPEMWVIKLILVLGCLSRLGNPPQIVKSYLRGEAIDKEFKNVYGDTFKKLNPVSMIRSHNAKVDKKAKLRKKHGKRFVDDLM</sequence>
<evidence type="ECO:0000313" key="2">
    <source>
        <dbReference type="EMBL" id="TYS56420.1"/>
    </source>
</evidence>
<gene>
    <name evidence="2" type="ORF">FZC83_02260</name>
</gene>
<organism evidence="2 3">
    <name type="scientific">Rossellomorea marisflavi</name>
    <dbReference type="NCBI Taxonomy" id="189381"/>
    <lineage>
        <taxon>Bacteria</taxon>
        <taxon>Bacillati</taxon>
        <taxon>Bacillota</taxon>
        <taxon>Bacilli</taxon>
        <taxon>Bacillales</taxon>
        <taxon>Bacillaceae</taxon>
        <taxon>Rossellomorea</taxon>
    </lineage>
</organism>
<feature type="transmembrane region" description="Helical" evidence="1">
    <location>
        <begin position="66"/>
        <end position="87"/>
    </location>
</feature>
<evidence type="ECO:0000256" key="1">
    <source>
        <dbReference type="SAM" id="Phobius"/>
    </source>
</evidence>
<dbReference type="Proteomes" id="UP000322997">
    <property type="component" value="Unassembled WGS sequence"/>
</dbReference>
<protein>
    <submittedName>
        <fullName evidence="2">Uncharacterized protein</fullName>
    </submittedName>
</protein>
<dbReference type="EMBL" id="VTEQ01000001">
    <property type="protein sequence ID" value="TYS56420.1"/>
    <property type="molecule type" value="Genomic_DNA"/>
</dbReference>
<dbReference type="Pfam" id="PF19597">
    <property type="entry name" value="TrbL_4"/>
    <property type="match status" value="1"/>
</dbReference>
<keyword evidence="1" id="KW-0812">Transmembrane</keyword>